<name>A0A0G3HGW5_9CORY</name>
<dbReference type="OrthoDB" id="9799173at2"/>
<dbReference type="InterPro" id="IPR025272">
    <property type="entry name" value="SocA_Panacea"/>
</dbReference>
<sequence length="179" mass="20093">MATALDVAAYITATHGVQGKVRLQKLCYLAQGWHLAWQGRPLFDDPLEAWVHGPVSKAVWRSTTYGEGNGEPASLSPREKEVIDSVADFYKHFSVDDLVEYSHNDAWRAARGDLGPKDRGNQTLSNTDIYRSFAKRVLLGCEAPKKPRVIKRLDGRSFAESMVRVDEEHREILNLLATV</sequence>
<keyword evidence="3" id="KW-1185">Reference proteome</keyword>
<evidence type="ECO:0000313" key="2">
    <source>
        <dbReference type="EMBL" id="AKK11133.1"/>
    </source>
</evidence>
<accession>A0A0G3HGW5</accession>
<dbReference type="AlphaFoldDB" id="A0A0G3HGW5"/>
<evidence type="ECO:0000259" key="1">
    <source>
        <dbReference type="Pfam" id="PF13274"/>
    </source>
</evidence>
<proteinExistence type="predicted"/>
<feature type="domain" description="Antitoxin SocA-like Panacea" evidence="1">
    <location>
        <begin position="23"/>
        <end position="107"/>
    </location>
</feature>
<dbReference type="EMBL" id="CP011546">
    <property type="protein sequence ID" value="AKK11133.1"/>
    <property type="molecule type" value="Genomic_DNA"/>
</dbReference>
<dbReference type="KEGG" id="cut:CUTER_05685"/>
<organism evidence="2 3">
    <name type="scientific">Corynebacterium uterequi</name>
    <dbReference type="NCBI Taxonomy" id="1072256"/>
    <lineage>
        <taxon>Bacteria</taxon>
        <taxon>Bacillati</taxon>
        <taxon>Actinomycetota</taxon>
        <taxon>Actinomycetes</taxon>
        <taxon>Mycobacteriales</taxon>
        <taxon>Corynebacteriaceae</taxon>
        <taxon>Corynebacterium</taxon>
    </lineage>
</organism>
<reference evidence="3" key="2">
    <citation type="submission" date="2015-05" db="EMBL/GenBank/DDBJ databases">
        <title>Complete genome sequence of Corynebacterium uterequi DSM 45634, isolated from the uterus of a maiden mare.</title>
        <authorList>
            <person name="Ruckert C."/>
            <person name="Albersmeier A."/>
            <person name="Winkler A."/>
            <person name="Tauch A."/>
        </authorList>
    </citation>
    <scope>NUCLEOTIDE SEQUENCE [LARGE SCALE GENOMIC DNA]</scope>
    <source>
        <strain evidence="3">DSM 45634</strain>
    </source>
</reference>
<evidence type="ECO:0000313" key="3">
    <source>
        <dbReference type="Proteomes" id="UP000035548"/>
    </source>
</evidence>
<dbReference type="PATRIC" id="fig|1072256.5.peg.1126"/>
<dbReference type="Proteomes" id="UP000035548">
    <property type="component" value="Chromosome"/>
</dbReference>
<dbReference type="Pfam" id="PF13274">
    <property type="entry name" value="SocA_Panacea"/>
    <property type="match status" value="1"/>
</dbReference>
<protein>
    <submittedName>
        <fullName evidence="2">Putative phage-associated protein</fullName>
    </submittedName>
</protein>
<reference evidence="2 3" key="1">
    <citation type="journal article" date="2015" name="Genome Announc.">
        <title>Virulence Factor Genes Detected in the Complete Genome Sequence of Corynebacterium uterequi DSM 45634, Isolated from the Uterus of a Maiden Mare.</title>
        <authorList>
            <person name="Ruckert C."/>
            <person name="Kriete M."/>
            <person name="Jaenicke S."/>
            <person name="Winkler A."/>
            <person name="Tauch A."/>
        </authorList>
    </citation>
    <scope>NUCLEOTIDE SEQUENCE [LARGE SCALE GENOMIC DNA]</scope>
    <source>
        <strain evidence="2 3">DSM 45634</strain>
    </source>
</reference>
<dbReference type="RefSeq" id="WP_052844049.1">
    <property type="nucleotide sequence ID" value="NZ_CP011546.1"/>
</dbReference>
<gene>
    <name evidence="2" type="ORF">CUTER_05685</name>
</gene>